<name>A0ABP9FKN1_9SPHI</name>
<gene>
    <name evidence="1" type="ORF">GCM10023313_05360</name>
</gene>
<keyword evidence="2" id="KW-1185">Reference proteome</keyword>
<evidence type="ECO:0000313" key="1">
    <source>
        <dbReference type="EMBL" id="GAA4905617.1"/>
    </source>
</evidence>
<sequence length="69" mass="8026">MDSDQIHYRYYNKQTNETLCVHSLRLDPDLNIDTMLRSKFDELVAKYRLSSNEIGMESVDNPAEGNNIC</sequence>
<evidence type="ECO:0000313" key="2">
    <source>
        <dbReference type="Proteomes" id="UP001501436"/>
    </source>
</evidence>
<comment type="caution">
    <text evidence="1">The sequence shown here is derived from an EMBL/GenBank/DDBJ whole genome shotgun (WGS) entry which is preliminary data.</text>
</comment>
<organism evidence="1 2">
    <name type="scientific">Mucilaginibacter defluvii</name>
    <dbReference type="NCBI Taxonomy" id="1196019"/>
    <lineage>
        <taxon>Bacteria</taxon>
        <taxon>Pseudomonadati</taxon>
        <taxon>Bacteroidota</taxon>
        <taxon>Sphingobacteriia</taxon>
        <taxon>Sphingobacteriales</taxon>
        <taxon>Sphingobacteriaceae</taxon>
        <taxon>Mucilaginibacter</taxon>
    </lineage>
</organism>
<protein>
    <submittedName>
        <fullName evidence="1">Uncharacterized protein</fullName>
    </submittedName>
</protein>
<dbReference type="EMBL" id="BAABJI010000001">
    <property type="protein sequence ID" value="GAA4905617.1"/>
    <property type="molecule type" value="Genomic_DNA"/>
</dbReference>
<dbReference type="Proteomes" id="UP001501436">
    <property type="component" value="Unassembled WGS sequence"/>
</dbReference>
<dbReference type="RefSeq" id="WP_345329353.1">
    <property type="nucleotide sequence ID" value="NZ_BAABJI010000001.1"/>
</dbReference>
<reference evidence="2" key="1">
    <citation type="journal article" date="2019" name="Int. J. Syst. Evol. Microbiol.">
        <title>The Global Catalogue of Microorganisms (GCM) 10K type strain sequencing project: providing services to taxonomists for standard genome sequencing and annotation.</title>
        <authorList>
            <consortium name="The Broad Institute Genomics Platform"/>
            <consortium name="The Broad Institute Genome Sequencing Center for Infectious Disease"/>
            <person name="Wu L."/>
            <person name="Ma J."/>
        </authorList>
    </citation>
    <scope>NUCLEOTIDE SEQUENCE [LARGE SCALE GENOMIC DNA]</scope>
    <source>
        <strain evidence="2">JCM 18283</strain>
    </source>
</reference>
<proteinExistence type="predicted"/>
<accession>A0ABP9FKN1</accession>